<protein>
    <submittedName>
        <fullName evidence="2">Putative MFS family arabinose efflux permease</fullName>
    </submittedName>
</protein>
<evidence type="ECO:0000313" key="2">
    <source>
        <dbReference type="EMBL" id="MBB5918643.1"/>
    </source>
</evidence>
<comment type="caution">
    <text evidence="2">The sequence shown here is derived from an EMBL/GenBank/DDBJ whole genome shotgun (WGS) entry which is preliminary data.</text>
</comment>
<dbReference type="EMBL" id="JACHIT010000002">
    <property type="protein sequence ID" value="MBB5918643.1"/>
    <property type="molecule type" value="Genomic_DNA"/>
</dbReference>
<reference evidence="2 3" key="1">
    <citation type="submission" date="2020-08" db="EMBL/GenBank/DDBJ databases">
        <title>Sequencing the genomes of 1000 actinobacteria strains.</title>
        <authorList>
            <person name="Klenk H.-P."/>
        </authorList>
    </citation>
    <scope>NUCLEOTIDE SEQUENCE [LARGE SCALE GENOMIC DNA]</scope>
    <source>
        <strain evidence="2 3">DSM 43582</strain>
    </source>
</reference>
<evidence type="ECO:0000256" key="1">
    <source>
        <dbReference type="SAM" id="Phobius"/>
    </source>
</evidence>
<dbReference type="RefSeq" id="WP_040747114.1">
    <property type="nucleotide sequence ID" value="NZ_JACHIT010000002.1"/>
</dbReference>
<organism evidence="2 3">
    <name type="scientific">Nocardia transvalensis</name>
    <dbReference type="NCBI Taxonomy" id="37333"/>
    <lineage>
        <taxon>Bacteria</taxon>
        <taxon>Bacillati</taxon>
        <taxon>Actinomycetota</taxon>
        <taxon>Actinomycetes</taxon>
        <taxon>Mycobacteriales</taxon>
        <taxon>Nocardiaceae</taxon>
        <taxon>Nocardia</taxon>
    </lineage>
</organism>
<keyword evidence="1" id="KW-0812">Transmembrane</keyword>
<keyword evidence="1" id="KW-1133">Transmembrane helix</keyword>
<proteinExistence type="predicted"/>
<gene>
    <name evidence="2" type="ORF">BJY24_007555</name>
</gene>
<sequence length="61" mass="5884">MLFTASFQATLACGALLGGRIVDAASTATVLVCAGVVALGTAVLVGVIRAPGALLEPGSLK</sequence>
<dbReference type="Proteomes" id="UP000540412">
    <property type="component" value="Unassembled WGS sequence"/>
</dbReference>
<evidence type="ECO:0000313" key="3">
    <source>
        <dbReference type="Proteomes" id="UP000540412"/>
    </source>
</evidence>
<keyword evidence="3" id="KW-1185">Reference proteome</keyword>
<accession>A0A7W9PN22</accession>
<dbReference type="AlphaFoldDB" id="A0A7W9PN22"/>
<keyword evidence="1" id="KW-0472">Membrane</keyword>
<feature type="transmembrane region" description="Helical" evidence="1">
    <location>
        <begin position="28"/>
        <end position="48"/>
    </location>
</feature>
<name>A0A7W9PN22_9NOCA</name>